<reference evidence="7 8" key="1">
    <citation type="submission" date="2019-09" db="EMBL/GenBank/DDBJ databases">
        <title>Bird 10,000 Genomes (B10K) Project - Family phase.</title>
        <authorList>
            <person name="Zhang G."/>
        </authorList>
    </citation>
    <scope>NUCLEOTIDE SEQUENCE [LARGE SCALE GENOMIC DNA]</scope>
    <source>
        <strain evidence="7">B10K-CU-031-19</strain>
        <tissue evidence="7">Muscle</tissue>
    </source>
</reference>
<sequence length="421" mass="45149">MLRWRGRARGVAVAVAHGLCSGSLNILLKFLLARYHFAFLTLLQCLSSAAAALGLEALRRRGLAALPPFGPRLARPFAAVAALATLQSTLTLWSLRGLSLPMYVVFKRCLPLVTLVTGALVLRDGMPSPGVLIAVLITTCGAALAGAGDLTGDAMGYVTGVLAVLIHAAYLVLIQKTSVDSEYGPLTAQYAIAVSATPFLIICSFASMDSINVWSFPGWKDPAMVCIFIACVLISCAMNFTTLHCTYINSAVTTSFVGVVKSIATITVGMVAFNDVEPTKLFIAGVVVNTLGSVIYCVAKYVETRRQSNYEDLEKEAREEEGKRQAGDQALFAMETITQGNGAEEAAVEGSSTGERQSGEEEKDVTEKSAKALMVQGKSTITQEVNRSSLKEAYLGVWRLVRGANYIKKDYLIENEELPKP</sequence>
<feature type="region of interest" description="Disordered" evidence="5">
    <location>
        <begin position="343"/>
        <end position="369"/>
    </location>
</feature>
<feature type="non-terminal residue" evidence="7">
    <location>
        <position position="421"/>
    </location>
</feature>
<keyword evidence="3 6" id="KW-1133">Transmembrane helix</keyword>
<keyword evidence="2 6" id="KW-0812">Transmembrane</keyword>
<evidence type="ECO:0000256" key="6">
    <source>
        <dbReference type="SAM" id="Phobius"/>
    </source>
</evidence>
<evidence type="ECO:0000256" key="4">
    <source>
        <dbReference type="ARBA" id="ARBA00023136"/>
    </source>
</evidence>
<gene>
    <name evidence="7" type="primary">Slc35d3</name>
    <name evidence="7" type="ORF">CHAPAP_R01351</name>
</gene>
<feature type="transmembrane region" description="Helical" evidence="6">
    <location>
        <begin position="222"/>
        <end position="240"/>
    </location>
</feature>
<evidence type="ECO:0000256" key="3">
    <source>
        <dbReference type="ARBA" id="ARBA00022989"/>
    </source>
</evidence>
<feature type="transmembrane region" description="Helical" evidence="6">
    <location>
        <begin position="129"/>
        <end position="148"/>
    </location>
</feature>
<dbReference type="PANTHER" id="PTHR11132">
    <property type="entry name" value="SOLUTE CARRIER FAMILY 35"/>
    <property type="match status" value="1"/>
</dbReference>
<evidence type="ECO:0000256" key="5">
    <source>
        <dbReference type="SAM" id="MobiDB-lite"/>
    </source>
</evidence>
<evidence type="ECO:0000256" key="2">
    <source>
        <dbReference type="ARBA" id="ARBA00022692"/>
    </source>
</evidence>
<name>A0A7K8IYY7_9PASS</name>
<feature type="transmembrane region" description="Helical" evidence="6">
    <location>
        <begin position="252"/>
        <end position="273"/>
    </location>
</feature>
<dbReference type="AlphaFoldDB" id="A0A7K8IYY7"/>
<keyword evidence="4 6" id="KW-0472">Membrane</keyword>
<proteinExistence type="predicted"/>
<feature type="transmembrane region" description="Helical" evidence="6">
    <location>
        <begin position="12"/>
        <end position="31"/>
    </location>
</feature>
<dbReference type="InterPro" id="IPR050186">
    <property type="entry name" value="TPT_transporter"/>
</dbReference>
<accession>A0A7K8IYY7</accession>
<evidence type="ECO:0000313" key="8">
    <source>
        <dbReference type="Proteomes" id="UP000541605"/>
    </source>
</evidence>
<feature type="transmembrane region" description="Helical" evidence="6">
    <location>
        <begin position="279"/>
        <end position="299"/>
    </location>
</feature>
<feature type="non-terminal residue" evidence="7">
    <location>
        <position position="1"/>
    </location>
</feature>
<feature type="transmembrane region" description="Helical" evidence="6">
    <location>
        <begin position="186"/>
        <end position="207"/>
    </location>
</feature>
<feature type="compositionally biased region" description="Basic and acidic residues" evidence="5">
    <location>
        <begin position="357"/>
        <end position="369"/>
    </location>
</feature>
<feature type="transmembrane region" description="Helical" evidence="6">
    <location>
        <begin position="101"/>
        <end position="122"/>
    </location>
</feature>
<dbReference type="Proteomes" id="UP000541605">
    <property type="component" value="Unassembled WGS sequence"/>
</dbReference>
<organism evidence="7 8">
    <name type="scientific">Chaetorhynchus papuensis</name>
    <name type="common">pygmy drongo</name>
    <dbReference type="NCBI Taxonomy" id="254446"/>
    <lineage>
        <taxon>Eukaryota</taxon>
        <taxon>Metazoa</taxon>
        <taxon>Chordata</taxon>
        <taxon>Craniata</taxon>
        <taxon>Vertebrata</taxon>
        <taxon>Euteleostomi</taxon>
        <taxon>Archelosauria</taxon>
        <taxon>Archosauria</taxon>
        <taxon>Dinosauria</taxon>
        <taxon>Saurischia</taxon>
        <taxon>Theropoda</taxon>
        <taxon>Coelurosauria</taxon>
        <taxon>Aves</taxon>
        <taxon>Neognathae</taxon>
        <taxon>Neoaves</taxon>
        <taxon>Telluraves</taxon>
        <taxon>Australaves</taxon>
        <taxon>Passeriformes</taxon>
        <taxon>Rhipiduridae</taxon>
        <taxon>Chaetorhynchus</taxon>
    </lineage>
</organism>
<keyword evidence="8" id="KW-1185">Reference proteome</keyword>
<evidence type="ECO:0000256" key="1">
    <source>
        <dbReference type="ARBA" id="ARBA00004141"/>
    </source>
</evidence>
<protein>
    <submittedName>
        <fullName evidence="7">S35D3 protein</fullName>
    </submittedName>
</protein>
<comment type="caution">
    <text evidence="7">The sequence shown here is derived from an EMBL/GenBank/DDBJ whole genome shotgun (WGS) entry which is preliminary data.</text>
</comment>
<dbReference type="GO" id="GO:0016020">
    <property type="term" value="C:membrane"/>
    <property type="evidence" value="ECO:0007669"/>
    <property type="project" value="UniProtKB-SubCell"/>
</dbReference>
<feature type="transmembrane region" description="Helical" evidence="6">
    <location>
        <begin position="154"/>
        <end position="174"/>
    </location>
</feature>
<comment type="subcellular location">
    <subcellularLocation>
        <location evidence="1">Membrane</location>
        <topology evidence="1">Multi-pass membrane protein</topology>
    </subcellularLocation>
</comment>
<dbReference type="EMBL" id="VWYX01000890">
    <property type="protein sequence ID" value="NXD97827.1"/>
    <property type="molecule type" value="Genomic_DNA"/>
</dbReference>
<evidence type="ECO:0000313" key="7">
    <source>
        <dbReference type="EMBL" id="NXD97827.1"/>
    </source>
</evidence>